<protein>
    <submittedName>
        <fullName evidence="5">Lrp/AsnC family leucine-responsive transcriptional regulator</fullName>
    </submittedName>
</protein>
<evidence type="ECO:0000256" key="2">
    <source>
        <dbReference type="ARBA" id="ARBA00023125"/>
    </source>
</evidence>
<dbReference type="Pfam" id="PF13412">
    <property type="entry name" value="HTH_24"/>
    <property type="match status" value="1"/>
</dbReference>
<dbReference type="PANTHER" id="PTHR30154">
    <property type="entry name" value="LEUCINE-RESPONSIVE REGULATORY PROTEIN"/>
    <property type="match status" value="1"/>
</dbReference>
<dbReference type="InterPro" id="IPR000485">
    <property type="entry name" value="AsnC-type_HTH_dom"/>
</dbReference>
<dbReference type="Pfam" id="PF01037">
    <property type="entry name" value="AsnC_trans_reg"/>
    <property type="match status" value="1"/>
</dbReference>
<dbReference type="InterPro" id="IPR019888">
    <property type="entry name" value="Tscrpt_reg_AsnC-like"/>
</dbReference>
<evidence type="ECO:0000256" key="3">
    <source>
        <dbReference type="ARBA" id="ARBA00023163"/>
    </source>
</evidence>
<evidence type="ECO:0000259" key="4">
    <source>
        <dbReference type="PROSITE" id="PS50956"/>
    </source>
</evidence>
<dbReference type="InterPro" id="IPR036390">
    <property type="entry name" value="WH_DNA-bd_sf"/>
</dbReference>
<keyword evidence="3" id="KW-0804">Transcription</keyword>
<dbReference type="Proteomes" id="UP000767291">
    <property type="component" value="Unassembled WGS sequence"/>
</dbReference>
<dbReference type="SMART" id="SM00344">
    <property type="entry name" value="HTH_ASNC"/>
    <property type="match status" value="1"/>
</dbReference>
<proteinExistence type="predicted"/>
<dbReference type="Gene3D" id="1.10.10.10">
    <property type="entry name" value="Winged helix-like DNA-binding domain superfamily/Winged helix DNA-binding domain"/>
    <property type="match status" value="1"/>
</dbReference>
<dbReference type="InterPro" id="IPR019885">
    <property type="entry name" value="Tscrpt_reg_HTH_AsnC-type_CS"/>
</dbReference>
<dbReference type="PROSITE" id="PS00519">
    <property type="entry name" value="HTH_ASNC_1"/>
    <property type="match status" value="1"/>
</dbReference>
<sequence length="146" mass="16363">MLDSIDKQLILLLQEDSRISITDLSSKVNLSRPSVNERVNKLIEKGVLKRFSNHVSPESVGLNVSFYIHISDIKVSFNKICEILLSKKCITELHAVTGKINYIAKGSTKNVTEMNELLEELMPYAHINTSIILNSPLENSIITPVD</sequence>
<feature type="domain" description="HTH asnC-type" evidence="4">
    <location>
        <begin position="2"/>
        <end position="63"/>
    </location>
</feature>
<dbReference type="InterPro" id="IPR011008">
    <property type="entry name" value="Dimeric_a/b-barrel"/>
</dbReference>
<dbReference type="EMBL" id="JAGGJX010000005">
    <property type="protein sequence ID" value="MBP1855950.1"/>
    <property type="molecule type" value="Genomic_DNA"/>
</dbReference>
<dbReference type="PRINTS" id="PR00033">
    <property type="entry name" value="HTHASNC"/>
</dbReference>
<dbReference type="PANTHER" id="PTHR30154:SF53">
    <property type="entry name" value="HTH-TYPE TRANSCRIPTIONAL REGULATOR LRPC"/>
    <property type="match status" value="1"/>
</dbReference>
<keyword evidence="6" id="KW-1185">Reference proteome</keyword>
<evidence type="ECO:0000313" key="5">
    <source>
        <dbReference type="EMBL" id="MBP1855950.1"/>
    </source>
</evidence>
<dbReference type="SUPFAM" id="SSF54909">
    <property type="entry name" value="Dimeric alpha+beta barrel"/>
    <property type="match status" value="1"/>
</dbReference>
<name>A0ABS4EDC9_9FIRM</name>
<keyword evidence="2" id="KW-0238">DNA-binding</keyword>
<evidence type="ECO:0000313" key="6">
    <source>
        <dbReference type="Proteomes" id="UP000767291"/>
    </source>
</evidence>
<dbReference type="RefSeq" id="WP_209457331.1">
    <property type="nucleotide sequence ID" value="NZ_BAAACS010000019.1"/>
</dbReference>
<accession>A0ABS4EDC9</accession>
<keyword evidence="1" id="KW-0805">Transcription regulation</keyword>
<dbReference type="InterPro" id="IPR036388">
    <property type="entry name" value="WH-like_DNA-bd_sf"/>
</dbReference>
<gene>
    <name evidence="5" type="ORF">J2Z43_002351</name>
</gene>
<dbReference type="Gene3D" id="3.30.70.920">
    <property type="match status" value="1"/>
</dbReference>
<dbReference type="SUPFAM" id="SSF46785">
    <property type="entry name" value="Winged helix' DNA-binding domain"/>
    <property type="match status" value="1"/>
</dbReference>
<dbReference type="PROSITE" id="PS50956">
    <property type="entry name" value="HTH_ASNC_2"/>
    <property type="match status" value="1"/>
</dbReference>
<evidence type="ECO:0000256" key="1">
    <source>
        <dbReference type="ARBA" id="ARBA00023015"/>
    </source>
</evidence>
<dbReference type="InterPro" id="IPR019887">
    <property type="entry name" value="Tscrpt_reg_AsnC/Lrp_C"/>
</dbReference>
<comment type="caution">
    <text evidence="5">The sequence shown here is derived from an EMBL/GenBank/DDBJ whole genome shotgun (WGS) entry which is preliminary data.</text>
</comment>
<reference evidence="5 6" key="1">
    <citation type="submission" date="2021-03" db="EMBL/GenBank/DDBJ databases">
        <title>Genomic Encyclopedia of Type Strains, Phase IV (KMG-IV): sequencing the most valuable type-strain genomes for metagenomic binning, comparative biology and taxonomic classification.</title>
        <authorList>
            <person name="Goeker M."/>
        </authorList>
    </citation>
    <scope>NUCLEOTIDE SEQUENCE [LARGE SCALE GENOMIC DNA]</scope>
    <source>
        <strain evidence="5 6">DSM 1289</strain>
    </source>
</reference>
<organism evidence="5 6">
    <name type="scientific">Metaclostridioides mangenotii</name>
    <dbReference type="NCBI Taxonomy" id="1540"/>
    <lineage>
        <taxon>Bacteria</taxon>
        <taxon>Bacillati</taxon>
        <taxon>Bacillota</taxon>
        <taxon>Clostridia</taxon>
        <taxon>Peptostreptococcales</taxon>
        <taxon>Peptostreptococcaceae</taxon>
        <taxon>Metaclostridioides</taxon>
    </lineage>
</organism>